<accession>A0A4D8PTA1</accession>
<organism evidence="1 2">
    <name type="scientific">Azospirillum argentinense</name>
    <dbReference type="NCBI Taxonomy" id="2970906"/>
    <lineage>
        <taxon>Bacteria</taxon>
        <taxon>Pseudomonadati</taxon>
        <taxon>Pseudomonadota</taxon>
        <taxon>Alphaproteobacteria</taxon>
        <taxon>Rhodospirillales</taxon>
        <taxon>Azospirillaceae</taxon>
        <taxon>Azospirillum</taxon>
    </lineage>
</organism>
<sequence>MGDIHELVIKHGREVARAMVRPEDRPLVDIAAEILADDRQNLGITYSGFCLTSLPHKKLADDAPWEKRGHQVTLLVEPGRLKVNGKMKLFGVPYGARARMILIYLQTQAIRTGRREVELGRSMRDWLTRMGISVGGETFKGFREQSLRISACGLKFFWDGAEADAFEKGGIVKRGLIFHDNATDERQGSLWEDLVQLDETFFQALQDHPVPLLEEAIRQLKDRSLSLDLYVWLAYRLHSLQKPQPITWASLYGQFGAGYDQMKHFKPRFVQAMQYALAAYPGAKVEGADEGFILHPSRPPIARLTA</sequence>
<evidence type="ECO:0000313" key="1">
    <source>
        <dbReference type="EMBL" id="QCO00595.1"/>
    </source>
</evidence>
<reference evidence="1 2" key="1">
    <citation type="submission" date="2018-09" db="EMBL/GenBank/DDBJ databases">
        <title>Whole genome based analysis of evolution and adaptive divergence in Indian and Brazilian strains of Azospirillum brasilense.</title>
        <authorList>
            <person name="Singh C."/>
            <person name="Tripathi A.K."/>
        </authorList>
    </citation>
    <scope>NUCLEOTIDE SEQUENCE [LARGE SCALE GENOMIC DNA]</scope>
    <source>
        <strain evidence="1 2">MTCC4035</strain>
        <plasmid evidence="1 2">p7</plasmid>
    </source>
</reference>
<name>A0A4D8PTA1_9PROT</name>
<dbReference type="InterPro" id="IPR006881">
    <property type="entry name" value="RepA_C"/>
</dbReference>
<dbReference type="RefSeq" id="WP_137107730.1">
    <property type="nucleotide sequence ID" value="NZ_CP032328.1"/>
</dbReference>
<dbReference type="AlphaFoldDB" id="A0A4D8PTA1"/>
<evidence type="ECO:0000313" key="2">
    <source>
        <dbReference type="Proteomes" id="UP000298595"/>
    </source>
</evidence>
<dbReference type="EMBL" id="CP032328">
    <property type="protein sequence ID" value="QCO00595.1"/>
    <property type="molecule type" value="Genomic_DNA"/>
</dbReference>
<dbReference type="Proteomes" id="UP000298595">
    <property type="component" value="Plasmid p7"/>
</dbReference>
<keyword evidence="1" id="KW-0614">Plasmid</keyword>
<proteinExistence type="predicted"/>
<protein>
    <submittedName>
        <fullName evidence="1">Pirin</fullName>
    </submittedName>
</protein>
<gene>
    <name evidence="1" type="ORF">D3093_35000</name>
</gene>
<geneLocation type="plasmid" evidence="1 2">
    <name>p7</name>
</geneLocation>
<dbReference type="KEGG" id="aare:D3093_35000"/>
<dbReference type="Pfam" id="PF04796">
    <property type="entry name" value="RepA_C"/>
    <property type="match status" value="1"/>
</dbReference>